<proteinExistence type="inferred from homology"/>
<reference evidence="4" key="1">
    <citation type="journal article" date="2012" name="Nat. Biotechnol.">
        <title>Draft genome sequence of pigeonpea (Cajanus cajan), an orphan legume crop of resource-poor farmers.</title>
        <authorList>
            <person name="Varshney R.K."/>
            <person name="Chen W."/>
            <person name="Li Y."/>
            <person name="Bharti A.K."/>
            <person name="Saxena R.K."/>
            <person name="Schlueter J.A."/>
            <person name="Donoghue M.T."/>
            <person name="Azam S."/>
            <person name="Fan G."/>
            <person name="Whaley A.M."/>
            <person name="Farmer A.D."/>
            <person name="Sheridan J."/>
            <person name="Iwata A."/>
            <person name="Tuteja R."/>
            <person name="Penmetsa R.V."/>
            <person name="Wu W."/>
            <person name="Upadhyaya H.D."/>
            <person name="Yang S.P."/>
            <person name="Shah T."/>
            <person name="Saxena K.B."/>
            <person name="Michael T."/>
            <person name="McCombie W.R."/>
            <person name="Yang B."/>
            <person name="Zhang G."/>
            <person name="Yang H."/>
            <person name="Wang J."/>
            <person name="Spillane C."/>
            <person name="Cook D.R."/>
            <person name="May G.D."/>
            <person name="Xu X."/>
            <person name="Jackson S.A."/>
        </authorList>
    </citation>
    <scope>NUCLEOTIDE SEQUENCE [LARGE SCALE GENOMIC DNA]</scope>
</reference>
<organism evidence="4 5">
    <name type="scientific">Cajanus cajan</name>
    <name type="common">Pigeon pea</name>
    <name type="synonym">Cajanus indicus</name>
    <dbReference type="NCBI Taxonomy" id="3821"/>
    <lineage>
        <taxon>Eukaryota</taxon>
        <taxon>Viridiplantae</taxon>
        <taxon>Streptophyta</taxon>
        <taxon>Embryophyta</taxon>
        <taxon>Tracheophyta</taxon>
        <taxon>Spermatophyta</taxon>
        <taxon>Magnoliopsida</taxon>
        <taxon>eudicotyledons</taxon>
        <taxon>Gunneridae</taxon>
        <taxon>Pentapetalae</taxon>
        <taxon>rosids</taxon>
        <taxon>fabids</taxon>
        <taxon>Fabales</taxon>
        <taxon>Fabaceae</taxon>
        <taxon>Papilionoideae</taxon>
        <taxon>50 kb inversion clade</taxon>
        <taxon>NPAAA clade</taxon>
        <taxon>indigoferoid/millettioid clade</taxon>
        <taxon>Phaseoleae</taxon>
        <taxon>Cajanus</taxon>
    </lineage>
</organism>
<dbReference type="InterPro" id="IPR013320">
    <property type="entry name" value="ConA-like_dom_sf"/>
</dbReference>
<evidence type="ECO:0000313" key="5">
    <source>
        <dbReference type="Proteomes" id="UP000075243"/>
    </source>
</evidence>
<evidence type="ECO:0000313" key="4">
    <source>
        <dbReference type="EMBL" id="KYP49581.1"/>
    </source>
</evidence>
<dbReference type="Gramene" id="C.cajan_27371.t">
    <property type="protein sequence ID" value="C.cajan_27371.t.cds1"/>
    <property type="gene ID" value="C.cajan_27371"/>
</dbReference>
<dbReference type="Pfam" id="PF00139">
    <property type="entry name" value="Lectin_legB"/>
    <property type="match status" value="1"/>
</dbReference>
<dbReference type="Proteomes" id="UP000075243">
    <property type="component" value="Unassembled WGS sequence"/>
</dbReference>
<dbReference type="AlphaFoldDB" id="A0A151S4B7"/>
<dbReference type="GO" id="GO:0030246">
    <property type="term" value="F:carbohydrate binding"/>
    <property type="evidence" value="ECO:0007669"/>
    <property type="project" value="UniProtKB-KW"/>
</dbReference>
<feature type="domain" description="Legume lectin" evidence="3">
    <location>
        <begin position="3"/>
        <end position="49"/>
    </location>
</feature>
<gene>
    <name evidence="4" type="ORF">KK1_028665</name>
</gene>
<name>A0A151S4B7_CAJCA</name>
<dbReference type="EMBL" id="KQ483473">
    <property type="protein sequence ID" value="KYP49581.1"/>
    <property type="molecule type" value="Genomic_DNA"/>
</dbReference>
<dbReference type="Gene3D" id="2.60.40.4220">
    <property type="match status" value="1"/>
</dbReference>
<evidence type="ECO:0000259" key="3">
    <source>
        <dbReference type="Pfam" id="PF00139"/>
    </source>
</evidence>
<protein>
    <recommendedName>
        <fullName evidence="3">Legume lectin domain-containing protein</fullName>
    </recommendedName>
</protein>
<accession>A0A151S4B7</accession>
<keyword evidence="5" id="KW-1185">Reference proteome</keyword>
<sequence length="56" mass="6292">MYHVGINNNSKVSLATSWFDIERNIGNMVHVLITYNASAKLLSVPLFPAVLNYIEI</sequence>
<evidence type="ECO:0000256" key="2">
    <source>
        <dbReference type="ARBA" id="ARBA00022734"/>
    </source>
</evidence>
<evidence type="ECO:0000256" key="1">
    <source>
        <dbReference type="ARBA" id="ARBA00007606"/>
    </source>
</evidence>
<keyword evidence="2" id="KW-0430">Lectin</keyword>
<dbReference type="SUPFAM" id="SSF49899">
    <property type="entry name" value="Concanavalin A-like lectins/glucanases"/>
    <property type="match status" value="1"/>
</dbReference>
<dbReference type="InterPro" id="IPR001220">
    <property type="entry name" value="Legume_lectin_dom"/>
</dbReference>
<dbReference type="InterPro" id="IPR053761">
    <property type="entry name" value="Leguminous_Lectin_Domain_sf"/>
</dbReference>
<comment type="similarity">
    <text evidence="1">Belongs to the leguminous lectin family.</text>
</comment>